<dbReference type="Pfam" id="PF02782">
    <property type="entry name" value="FGGY_C"/>
    <property type="match status" value="1"/>
</dbReference>
<comment type="caution">
    <text evidence="7">The sequence shown here is derived from an EMBL/GenBank/DDBJ whole genome shotgun (WGS) entry which is preliminary data.</text>
</comment>
<feature type="domain" description="Carbohydrate kinase FGGY N-terminal" evidence="5">
    <location>
        <begin position="15"/>
        <end position="219"/>
    </location>
</feature>
<protein>
    <submittedName>
        <fullName evidence="7">Sugar kinase</fullName>
    </submittedName>
</protein>
<dbReference type="InterPro" id="IPR050406">
    <property type="entry name" value="FGGY_Carb_Kinase"/>
</dbReference>
<evidence type="ECO:0000313" key="8">
    <source>
        <dbReference type="Proteomes" id="UP000271678"/>
    </source>
</evidence>
<dbReference type="PANTHER" id="PTHR43095">
    <property type="entry name" value="SUGAR KINASE"/>
    <property type="match status" value="1"/>
</dbReference>
<dbReference type="EMBL" id="RJJQ01000033">
    <property type="protein sequence ID" value="RNI17197.1"/>
    <property type="molecule type" value="Genomic_DNA"/>
</dbReference>
<keyword evidence="2 4" id="KW-0808">Transferase</keyword>
<dbReference type="SUPFAM" id="SSF53067">
    <property type="entry name" value="Actin-like ATPase domain"/>
    <property type="match status" value="2"/>
</dbReference>
<dbReference type="Pfam" id="PF00370">
    <property type="entry name" value="FGGY_N"/>
    <property type="match status" value="1"/>
</dbReference>
<dbReference type="InterPro" id="IPR000577">
    <property type="entry name" value="Carb_kinase_FGGY"/>
</dbReference>
<dbReference type="OrthoDB" id="9782710at2"/>
<dbReference type="GO" id="GO:0005975">
    <property type="term" value="P:carbohydrate metabolic process"/>
    <property type="evidence" value="ECO:0007669"/>
    <property type="project" value="InterPro"/>
</dbReference>
<dbReference type="GO" id="GO:0016773">
    <property type="term" value="F:phosphotransferase activity, alcohol group as acceptor"/>
    <property type="evidence" value="ECO:0007669"/>
    <property type="project" value="InterPro"/>
</dbReference>
<reference evidence="7 8" key="1">
    <citation type="submission" date="2018-11" db="EMBL/GenBank/DDBJ databases">
        <title>Draft genome of Simplicispira Flexivirga sp. BO-16.</title>
        <authorList>
            <person name="Im W.T."/>
        </authorList>
    </citation>
    <scope>NUCLEOTIDE SEQUENCE [LARGE SCALE GENOMIC DNA]</scope>
    <source>
        <strain evidence="7 8">BO-16</strain>
    </source>
</reference>
<evidence type="ECO:0000256" key="3">
    <source>
        <dbReference type="ARBA" id="ARBA00022777"/>
    </source>
</evidence>
<dbReference type="CDD" id="cd07770">
    <property type="entry name" value="ASKHA_NBD_FGGY_GntK"/>
    <property type="match status" value="1"/>
</dbReference>
<dbReference type="InterPro" id="IPR018484">
    <property type="entry name" value="FGGY_N"/>
</dbReference>
<keyword evidence="8" id="KW-1185">Reference proteome</keyword>
<dbReference type="InterPro" id="IPR018485">
    <property type="entry name" value="FGGY_C"/>
</dbReference>
<proteinExistence type="inferred from homology"/>
<name>A0A3M9LW36_9MICO</name>
<evidence type="ECO:0000313" key="7">
    <source>
        <dbReference type="EMBL" id="RNI17197.1"/>
    </source>
</evidence>
<accession>A0A3M9LW36</accession>
<dbReference type="InterPro" id="IPR018483">
    <property type="entry name" value="Carb_kinase_FGGY_CS"/>
</dbReference>
<organism evidence="7 8">
    <name type="scientific">Flexivirga caeni</name>
    <dbReference type="NCBI Taxonomy" id="2294115"/>
    <lineage>
        <taxon>Bacteria</taxon>
        <taxon>Bacillati</taxon>
        <taxon>Actinomycetota</taxon>
        <taxon>Actinomycetes</taxon>
        <taxon>Micrococcales</taxon>
        <taxon>Dermacoccaceae</taxon>
        <taxon>Flexivirga</taxon>
    </lineage>
</organism>
<feature type="domain" description="Carbohydrate kinase FGGY C-terminal" evidence="6">
    <location>
        <begin position="296"/>
        <end position="448"/>
    </location>
</feature>
<evidence type="ECO:0000256" key="2">
    <source>
        <dbReference type="ARBA" id="ARBA00022679"/>
    </source>
</evidence>
<dbReference type="AlphaFoldDB" id="A0A3M9LW36"/>
<evidence type="ECO:0000256" key="4">
    <source>
        <dbReference type="RuleBase" id="RU003733"/>
    </source>
</evidence>
<dbReference type="GO" id="GO:0016301">
    <property type="term" value="F:kinase activity"/>
    <property type="evidence" value="ECO:0007669"/>
    <property type="project" value="UniProtKB-KW"/>
</dbReference>
<dbReference type="Proteomes" id="UP000271678">
    <property type="component" value="Unassembled WGS sequence"/>
</dbReference>
<dbReference type="PROSITE" id="PS00445">
    <property type="entry name" value="FGGY_KINASES_2"/>
    <property type="match status" value="1"/>
</dbReference>
<dbReference type="RefSeq" id="WP_123273166.1">
    <property type="nucleotide sequence ID" value="NZ_RJJQ01000033.1"/>
</dbReference>
<comment type="similarity">
    <text evidence="1 4">Belongs to the FGGY kinase family.</text>
</comment>
<dbReference type="Gene3D" id="3.30.420.40">
    <property type="match status" value="2"/>
</dbReference>
<sequence>MTKGIDLADAVRPLVLALDVGSTATRGALYDARGCPIGKRVKLFHSFTSASDGTSVIDPDQVTDEIAQIIDALSAQVEAGGIGGVALDTFASSMVAVDAQGQALTPCYTYADGRCAGQVDQLRHDVDELALQQETGTRIHSSYWPARLRWLGQNQPDLHAAHYLSLGDYVYRRLLGVNGTGTAVAAWTGLVNRRTCDWDQKVAELSGITLSQLPPIRHPDQPFLGSELNAAATSRWPTLRDAVWFAPVADGLSANVGLGATDSTVMGATAATSGAMRVLVDALPERLPTGLWCYAVSRESWLLGGALNDVGRATDWLESNFHPDQMTDTALREALLADPVDGPMVLPFFTGERSTGWASDARGMFVGISAATTATQIYRAVVEGIALCYGRIATQLREVADQTQSISAGGRVTTARPELFQIVSDVIGVPIRTVEAKRSTLLGTAHLALGVLVPDVDRYQCAAGAQMEPVPARTEHYRQRLERFEVLYNMLTA</sequence>
<evidence type="ECO:0000256" key="1">
    <source>
        <dbReference type="ARBA" id="ARBA00009156"/>
    </source>
</evidence>
<keyword evidence="3 4" id="KW-0418">Kinase</keyword>
<dbReference type="InterPro" id="IPR043129">
    <property type="entry name" value="ATPase_NBD"/>
</dbReference>
<dbReference type="PANTHER" id="PTHR43095:SF2">
    <property type="entry name" value="GLUCONOKINASE"/>
    <property type="match status" value="1"/>
</dbReference>
<evidence type="ECO:0000259" key="6">
    <source>
        <dbReference type="Pfam" id="PF02782"/>
    </source>
</evidence>
<gene>
    <name evidence="7" type="ORF">EFY87_19580</name>
</gene>
<evidence type="ECO:0000259" key="5">
    <source>
        <dbReference type="Pfam" id="PF00370"/>
    </source>
</evidence>
<dbReference type="PIRSF" id="PIRSF000538">
    <property type="entry name" value="GlpK"/>
    <property type="match status" value="1"/>
</dbReference>